<evidence type="ECO:0000256" key="2">
    <source>
        <dbReference type="SAM" id="Phobius"/>
    </source>
</evidence>
<protein>
    <recommendedName>
        <fullName evidence="5">HAMP domain-containing protein</fullName>
    </recommendedName>
</protein>
<reference evidence="3 4" key="1">
    <citation type="submission" date="2018-06" db="EMBL/GenBank/DDBJ databases">
        <title>Genomic Encyclopedia of Archaeal and Bacterial Type Strains, Phase II (KMG-II): from individual species to whole genera.</title>
        <authorList>
            <person name="Goeker M."/>
        </authorList>
    </citation>
    <scope>NUCLEOTIDE SEQUENCE [LARGE SCALE GENOMIC DNA]</scope>
    <source>
        <strain evidence="3 4">ATCC BAA-1881</strain>
    </source>
</reference>
<dbReference type="Proteomes" id="UP000248806">
    <property type="component" value="Unassembled WGS sequence"/>
</dbReference>
<feature type="transmembrane region" description="Helical" evidence="2">
    <location>
        <begin position="102"/>
        <end position="123"/>
    </location>
</feature>
<feature type="transmembrane region" description="Helical" evidence="2">
    <location>
        <begin position="53"/>
        <end position="73"/>
    </location>
</feature>
<dbReference type="AlphaFoldDB" id="A0A326UD12"/>
<evidence type="ECO:0000313" key="3">
    <source>
        <dbReference type="EMBL" id="PZW36358.1"/>
    </source>
</evidence>
<proteinExistence type="predicted"/>
<feature type="coiled-coil region" evidence="1">
    <location>
        <begin position="294"/>
        <end position="321"/>
    </location>
</feature>
<sequence>MNDMNRQELPSYLQTEAPSRRNPLQWWFRISCIPEPAPTAPLIQREKFRRARLASIILLLLQVYAITSLPAGFFGTNKMLAFFLFGAIAANTIAMICNRHGYITAAGLLIVGNVMFTTTSNILTTPGGLSLSTLPLFDLQVIYLVLCASILPAYYVFIFAGLSSAFTILGILFLPHQPDLAAALPIAGVGLISLPIAIQLVVAFLAFLWVRSATQAIARADRAEQIALLERDIAESRQQIAEQKERLEAAIQEISQALLHANTGRGFTKISTQSNPLWNIIGPINNMIARMERSRQLEYEYQQLITELEGLLKALRQARTHHHLIQFPVGKGNTRLHVLYKEIAQLQRDMLQPKQAPFPLIPDN</sequence>
<dbReference type="EMBL" id="QKUF01000001">
    <property type="protein sequence ID" value="PZW36358.1"/>
    <property type="molecule type" value="Genomic_DNA"/>
</dbReference>
<feature type="transmembrane region" description="Helical" evidence="2">
    <location>
        <begin position="186"/>
        <end position="210"/>
    </location>
</feature>
<gene>
    <name evidence="3" type="ORF">EI42_00532</name>
</gene>
<name>A0A326UD12_THEHA</name>
<evidence type="ECO:0008006" key="5">
    <source>
        <dbReference type="Google" id="ProtNLM"/>
    </source>
</evidence>
<keyword evidence="2" id="KW-0812">Transmembrane</keyword>
<feature type="transmembrane region" description="Helical" evidence="2">
    <location>
        <begin position="79"/>
        <end position="97"/>
    </location>
</feature>
<comment type="caution">
    <text evidence="3">The sequence shown here is derived from an EMBL/GenBank/DDBJ whole genome shotgun (WGS) entry which is preliminary data.</text>
</comment>
<evidence type="ECO:0000256" key="1">
    <source>
        <dbReference type="SAM" id="Coils"/>
    </source>
</evidence>
<dbReference type="RefSeq" id="WP_111318533.1">
    <property type="nucleotide sequence ID" value="NZ_BIFX01000001.1"/>
</dbReference>
<accession>A0A326UD12</accession>
<keyword evidence="2" id="KW-0472">Membrane</keyword>
<evidence type="ECO:0000313" key="4">
    <source>
        <dbReference type="Proteomes" id="UP000248806"/>
    </source>
</evidence>
<keyword evidence="4" id="KW-1185">Reference proteome</keyword>
<dbReference type="OrthoDB" id="147233at2"/>
<keyword evidence="2" id="KW-1133">Transmembrane helix</keyword>
<keyword evidence="1" id="KW-0175">Coiled coil</keyword>
<organism evidence="3 4">
    <name type="scientific">Thermosporothrix hazakensis</name>
    <dbReference type="NCBI Taxonomy" id="644383"/>
    <lineage>
        <taxon>Bacteria</taxon>
        <taxon>Bacillati</taxon>
        <taxon>Chloroflexota</taxon>
        <taxon>Ktedonobacteria</taxon>
        <taxon>Ktedonobacterales</taxon>
        <taxon>Thermosporotrichaceae</taxon>
        <taxon>Thermosporothrix</taxon>
    </lineage>
</organism>
<feature type="transmembrane region" description="Helical" evidence="2">
    <location>
        <begin position="153"/>
        <end position="174"/>
    </location>
</feature>
<feature type="coiled-coil region" evidence="1">
    <location>
        <begin position="226"/>
        <end position="260"/>
    </location>
</feature>